<protein>
    <submittedName>
        <fullName evidence="1">Uncharacterized protein</fullName>
    </submittedName>
</protein>
<comment type="caution">
    <text evidence="1">The sequence shown here is derived from an EMBL/GenBank/DDBJ whole genome shotgun (WGS) entry which is preliminary data.</text>
</comment>
<gene>
    <name evidence="1" type="ORF">EVAR_84322_1</name>
</gene>
<dbReference type="EMBL" id="BGZK01000126">
    <property type="protein sequence ID" value="GBP21199.1"/>
    <property type="molecule type" value="Genomic_DNA"/>
</dbReference>
<keyword evidence="2" id="KW-1185">Reference proteome</keyword>
<evidence type="ECO:0000313" key="1">
    <source>
        <dbReference type="EMBL" id="GBP21199.1"/>
    </source>
</evidence>
<name>A0A4C1U4I0_EUMVA</name>
<sequence length="147" mass="16379">MGITRPLLGDGARTQMARNTDSCVKLPAFVTTRGPAVMETRLRQIKLRKMLKKNGCFCTSRNGNDKLVDIGEAIEVCKDRTMWKSIVSVYPSGKQATSCGRPGSGLIYSRGRAAILVFDGRVRTGKRPFCVYRNEERFRLISVSVTM</sequence>
<dbReference type="Proteomes" id="UP000299102">
    <property type="component" value="Unassembled WGS sequence"/>
</dbReference>
<dbReference type="AlphaFoldDB" id="A0A4C1U4I0"/>
<organism evidence="1 2">
    <name type="scientific">Eumeta variegata</name>
    <name type="common">Bagworm moth</name>
    <name type="synonym">Eumeta japonica</name>
    <dbReference type="NCBI Taxonomy" id="151549"/>
    <lineage>
        <taxon>Eukaryota</taxon>
        <taxon>Metazoa</taxon>
        <taxon>Ecdysozoa</taxon>
        <taxon>Arthropoda</taxon>
        <taxon>Hexapoda</taxon>
        <taxon>Insecta</taxon>
        <taxon>Pterygota</taxon>
        <taxon>Neoptera</taxon>
        <taxon>Endopterygota</taxon>
        <taxon>Lepidoptera</taxon>
        <taxon>Glossata</taxon>
        <taxon>Ditrysia</taxon>
        <taxon>Tineoidea</taxon>
        <taxon>Psychidae</taxon>
        <taxon>Oiketicinae</taxon>
        <taxon>Eumeta</taxon>
    </lineage>
</organism>
<reference evidence="1 2" key="1">
    <citation type="journal article" date="2019" name="Commun. Biol.">
        <title>The bagworm genome reveals a unique fibroin gene that provides high tensile strength.</title>
        <authorList>
            <person name="Kono N."/>
            <person name="Nakamura H."/>
            <person name="Ohtoshi R."/>
            <person name="Tomita M."/>
            <person name="Numata K."/>
            <person name="Arakawa K."/>
        </authorList>
    </citation>
    <scope>NUCLEOTIDE SEQUENCE [LARGE SCALE GENOMIC DNA]</scope>
</reference>
<accession>A0A4C1U4I0</accession>
<evidence type="ECO:0000313" key="2">
    <source>
        <dbReference type="Proteomes" id="UP000299102"/>
    </source>
</evidence>
<proteinExistence type="predicted"/>